<dbReference type="InterPro" id="IPR044859">
    <property type="entry name" value="Allene_oxi_cyc_Dirigent"/>
</dbReference>
<keyword evidence="4" id="KW-0052">Apoplast</keyword>
<comment type="subunit">
    <text evidence="2 4">Homodimer.</text>
</comment>
<keyword evidence="6" id="KW-1185">Reference proteome</keyword>
<dbReference type="EMBL" id="AWUE01020752">
    <property type="protein sequence ID" value="OMO66423.1"/>
    <property type="molecule type" value="Genomic_DNA"/>
</dbReference>
<proteinExistence type="inferred from homology"/>
<dbReference type="GO" id="GO:0009699">
    <property type="term" value="P:phenylpropanoid biosynthetic process"/>
    <property type="evidence" value="ECO:0007669"/>
    <property type="project" value="UniProtKB-ARBA"/>
</dbReference>
<gene>
    <name evidence="5" type="ORF">COLO4_30584</name>
</gene>
<protein>
    <recommendedName>
        <fullName evidence="4">Dirigent protein</fullName>
    </recommendedName>
</protein>
<dbReference type="Proteomes" id="UP000187203">
    <property type="component" value="Unassembled WGS sequence"/>
</dbReference>
<dbReference type="InterPro" id="IPR004265">
    <property type="entry name" value="Dirigent"/>
</dbReference>
<evidence type="ECO:0000256" key="3">
    <source>
        <dbReference type="ARBA" id="ARBA00022525"/>
    </source>
</evidence>
<evidence type="ECO:0000256" key="1">
    <source>
        <dbReference type="ARBA" id="ARBA00010746"/>
    </source>
</evidence>
<dbReference type="AlphaFoldDB" id="A0A1R3H818"/>
<organism evidence="5 6">
    <name type="scientific">Corchorus olitorius</name>
    <dbReference type="NCBI Taxonomy" id="93759"/>
    <lineage>
        <taxon>Eukaryota</taxon>
        <taxon>Viridiplantae</taxon>
        <taxon>Streptophyta</taxon>
        <taxon>Embryophyta</taxon>
        <taxon>Tracheophyta</taxon>
        <taxon>Spermatophyta</taxon>
        <taxon>Magnoliopsida</taxon>
        <taxon>eudicotyledons</taxon>
        <taxon>Gunneridae</taxon>
        <taxon>Pentapetalae</taxon>
        <taxon>rosids</taxon>
        <taxon>malvids</taxon>
        <taxon>Malvales</taxon>
        <taxon>Malvaceae</taxon>
        <taxon>Grewioideae</taxon>
        <taxon>Apeibeae</taxon>
        <taxon>Corchorus</taxon>
    </lineage>
</organism>
<reference evidence="6" key="1">
    <citation type="submission" date="2013-09" db="EMBL/GenBank/DDBJ databases">
        <title>Corchorus olitorius genome sequencing.</title>
        <authorList>
            <person name="Alam M."/>
            <person name="Haque M.S."/>
            <person name="Islam M.S."/>
            <person name="Emdad E.M."/>
            <person name="Islam M.M."/>
            <person name="Ahmed B."/>
            <person name="Halim A."/>
            <person name="Hossen Q.M.M."/>
            <person name="Hossain M.Z."/>
            <person name="Ahmed R."/>
            <person name="Khan M.M."/>
            <person name="Islam R."/>
            <person name="Rashid M.M."/>
            <person name="Khan S.A."/>
            <person name="Rahman M.S."/>
            <person name="Alam M."/>
            <person name="Yahiya A.S."/>
            <person name="Khan M.S."/>
            <person name="Azam M.S."/>
            <person name="Haque T."/>
            <person name="Lashkar M.Z.H."/>
            <person name="Akhand A.I."/>
            <person name="Morshed G."/>
            <person name="Roy S."/>
            <person name="Uddin K.S."/>
            <person name="Rabeya T."/>
            <person name="Hossain A.S."/>
            <person name="Chowdhury A."/>
            <person name="Snigdha A.R."/>
            <person name="Mortoza M.S."/>
            <person name="Matin S.A."/>
            <person name="Hoque S.M.E."/>
            <person name="Islam M.K."/>
            <person name="Roy D.K."/>
            <person name="Haider R."/>
            <person name="Moosa M.M."/>
            <person name="Elias S.M."/>
            <person name="Hasan A.M."/>
            <person name="Jahan S."/>
            <person name="Shafiuddin M."/>
            <person name="Mahmood N."/>
            <person name="Shommy N.S."/>
        </authorList>
    </citation>
    <scope>NUCLEOTIDE SEQUENCE [LARGE SCALE GENOMIC DNA]</scope>
    <source>
        <strain evidence="6">cv. O-4</strain>
    </source>
</reference>
<evidence type="ECO:0000256" key="4">
    <source>
        <dbReference type="RuleBase" id="RU363099"/>
    </source>
</evidence>
<dbReference type="STRING" id="93759.A0A1R3H818"/>
<accession>A0A1R3H818</accession>
<dbReference type="PANTHER" id="PTHR21495">
    <property type="entry name" value="NUCLEOPORIN-RELATED"/>
    <property type="match status" value="1"/>
</dbReference>
<comment type="similarity">
    <text evidence="1 4">Belongs to the plant dirigent protein family.</text>
</comment>
<comment type="subcellular location">
    <subcellularLocation>
        <location evidence="4">Secreted</location>
        <location evidence="4">Extracellular space</location>
        <location evidence="4">Apoplast</location>
    </subcellularLocation>
</comment>
<feature type="chain" id="PRO_5011818337" description="Dirigent protein" evidence="4">
    <location>
        <begin position="21"/>
        <end position="184"/>
    </location>
</feature>
<comment type="function">
    <text evidence="4">Dirigent proteins impart stereoselectivity on the phenoxy radical-coupling reaction, yielding optically active lignans from two molecules of coniferyl alcohol in the biosynthesis of lignans, flavonolignans, and alkaloids and thus plays a central role in plant secondary metabolism.</text>
</comment>
<evidence type="ECO:0000313" key="5">
    <source>
        <dbReference type="EMBL" id="OMO66423.1"/>
    </source>
</evidence>
<dbReference type="OrthoDB" id="1928589at2759"/>
<evidence type="ECO:0000256" key="2">
    <source>
        <dbReference type="ARBA" id="ARBA00011738"/>
    </source>
</evidence>
<feature type="signal peptide" evidence="4">
    <location>
        <begin position="1"/>
        <end position="20"/>
    </location>
</feature>
<evidence type="ECO:0000313" key="6">
    <source>
        <dbReference type="Proteomes" id="UP000187203"/>
    </source>
</evidence>
<dbReference type="Gene3D" id="2.40.480.10">
    <property type="entry name" value="Allene oxide cyclase-like"/>
    <property type="match status" value="1"/>
</dbReference>
<sequence length="184" mass="20534">MAINIKFSLVLLIVVGTSMAMFSIPQAKANGEVKETKISAYFHDYFSVQYTPNATDVVVVGFPGMNWNYTKFGTLLVLDDLVTEGPEPTSATVGRLQGMYVPTSFDGAYVSMYFSLVFNNKAYNGSTLQIQGTVDQFASVMEFSVTSGTGKFRFTNGYFTMETISFYQPTFYSLLRFNVTVKHY</sequence>
<dbReference type="Pfam" id="PF03018">
    <property type="entry name" value="Dirigent"/>
    <property type="match status" value="1"/>
</dbReference>
<name>A0A1R3H818_9ROSI</name>
<dbReference type="GO" id="GO:0048046">
    <property type="term" value="C:apoplast"/>
    <property type="evidence" value="ECO:0007669"/>
    <property type="project" value="UniProtKB-SubCell"/>
</dbReference>
<comment type="caution">
    <text evidence="5">The sequence shown here is derived from an EMBL/GenBank/DDBJ whole genome shotgun (WGS) entry which is preliminary data.</text>
</comment>
<keyword evidence="3 4" id="KW-0964">Secreted</keyword>
<keyword evidence="4" id="KW-0732">Signal</keyword>